<organism evidence="2">
    <name type="scientific">Streptomyces sp. NBC_00049</name>
    <dbReference type="NCBI Taxonomy" id="2903617"/>
    <lineage>
        <taxon>Bacteria</taxon>
        <taxon>Bacillati</taxon>
        <taxon>Actinomycetota</taxon>
        <taxon>Actinomycetes</taxon>
        <taxon>Kitasatosporales</taxon>
        <taxon>Streptomycetaceae</taxon>
        <taxon>Streptomyces</taxon>
    </lineage>
</organism>
<dbReference type="EMBL" id="CP108264">
    <property type="protein sequence ID" value="WTU77520.1"/>
    <property type="molecule type" value="Genomic_DNA"/>
</dbReference>
<evidence type="ECO:0000313" key="2">
    <source>
        <dbReference type="EMBL" id="WTU77520.1"/>
    </source>
</evidence>
<name>A0AAU2K1A1_9ACTN</name>
<accession>A0AAU2K1A1</accession>
<feature type="region of interest" description="Disordered" evidence="1">
    <location>
        <begin position="96"/>
        <end position="120"/>
    </location>
</feature>
<proteinExistence type="predicted"/>
<evidence type="ECO:0000256" key="1">
    <source>
        <dbReference type="SAM" id="MobiDB-lite"/>
    </source>
</evidence>
<feature type="compositionally biased region" description="Basic and acidic residues" evidence="1">
    <location>
        <begin position="59"/>
        <end position="68"/>
    </location>
</feature>
<protein>
    <submittedName>
        <fullName evidence="2">Uncharacterized protein</fullName>
    </submittedName>
</protein>
<reference evidence="2" key="1">
    <citation type="submission" date="2022-10" db="EMBL/GenBank/DDBJ databases">
        <title>The complete genomes of actinobacterial strains from the NBC collection.</title>
        <authorList>
            <person name="Joergensen T.S."/>
            <person name="Alvarez Arevalo M."/>
            <person name="Sterndorff E.B."/>
            <person name="Faurdal D."/>
            <person name="Vuksanovic O."/>
            <person name="Mourched A.-S."/>
            <person name="Charusanti P."/>
            <person name="Shaw S."/>
            <person name="Blin K."/>
            <person name="Weber T."/>
        </authorList>
    </citation>
    <scope>NUCLEOTIDE SEQUENCE</scope>
    <source>
        <strain evidence="2">NBC_00049</strain>
    </source>
</reference>
<feature type="region of interest" description="Disordered" evidence="1">
    <location>
        <begin position="48"/>
        <end position="74"/>
    </location>
</feature>
<sequence length="120" mass="13422">MRIRIEFQSTIRHREYDGLRLALLHPYLGTLDAASLSFADHQTFARRDADKGIGPGRDGYARIRDWHESGPPPWNGADLTGLRSAITHYIQIWAPAPSPEHSRPSLPTLPSARLASGRSR</sequence>
<gene>
    <name evidence="2" type="ORF">OG327_31660</name>
</gene>
<dbReference type="AlphaFoldDB" id="A0AAU2K1A1"/>